<dbReference type="PANTHER" id="PTHR46162">
    <property type="entry name" value="TRAF-LIKE FAMILY PROTEIN"/>
    <property type="match status" value="1"/>
</dbReference>
<dbReference type="PANTHER" id="PTHR46162:SF2">
    <property type="entry name" value="ANKYRIN REPEAT-CONTAINING PROTEIN-RELATED"/>
    <property type="match status" value="1"/>
</dbReference>
<dbReference type="InterPro" id="IPR002083">
    <property type="entry name" value="MATH/TRAF_dom"/>
</dbReference>
<accession>A0A1D1Z806</accession>
<dbReference type="Gene3D" id="2.60.210.10">
    <property type="entry name" value="Apoptosis, Tumor Necrosis Factor Receptor Associated Protein 2, Chain A"/>
    <property type="match status" value="2"/>
</dbReference>
<dbReference type="PROSITE" id="PS50144">
    <property type="entry name" value="MATH"/>
    <property type="match status" value="2"/>
</dbReference>
<dbReference type="AlphaFoldDB" id="A0A1D1Z806"/>
<dbReference type="SMART" id="SM00061">
    <property type="entry name" value="MATH"/>
    <property type="match status" value="2"/>
</dbReference>
<dbReference type="GO" id="GO:0016787">
    <property type="term" value="F:hydrolase activity"/>
    <property type="evidence" value="ECO:0007669"/>
    <property type="project" value="UniProtKB-KW"/>
</dbReference>
<dbReference type="Pfam" id="PF22486">
    <property type="entry name" value="MATH_2"/>
    <property type="match status" value="2"/>
</dbReference>
<reference evidence="2" key="1">
    <citation type="submission" date="2015-07" db="EMBL/GenBank/DDBJ databases">
        <title>Transcriptome Assembly of Anthurium amnicola.</title>
        <authorList>
            <person name="Suzuki J."/>
        </authorList>
    </citation>
    <scope>NUCLEOTIDE SEQUENCE</scope>
</reference>
<protein>
    <submittedName>
        <fullName evidence="2">Ubiquitin carboxyl-terminal hydrolase 12</fullName>
    </submittedName>
</protein>
<organism evidence="2">
    <name type="scientific">Anthurium amnicola</name>
    <dbReference type="NCBI Taxonomy" id="1678845"/>
    <lineage>
        <taxon>Eukaryota</taxon>
        <taxon>Viridiplantae</taxon>
        <taxon>Streptophyta</taxon>
        <taxon>Embryophyta</taxon>
        <taxon>Tracheophyta</taxon>
        <taxon>Spermatophyta</taxon>
        <taxon>Magnoliopsida</taxon>
        <taxon>Liliopsida</taxon>
        <taxon>Araceae</taxon>
        <taxon>Pothoideae</taxon>
        <taxon>Potheae</taxon>
        <taxon>Anthurium</taxon>
    </lineage>
</organism>
<name>A0A1D1Z806_9ARAE</name>
<gene>
    <name evidence="2" type="primary">UBP12_26</name>
    <name evidence="2" type="ORF">g.67524</name>
</gene>
<dbReference type="SUPFAM" id="SSF49599">
    <property type="entry name" value="TRAF domain-like"/>
    <property type="match status" value="2"/>
</dbReference>
<evidence type="ECO:0000259" key="1">
    <source>
        <dbReference type="PROSITE" id="PS50144"/>
    </source>
</evidence>
<keyword evidence="2" id="KW-0378">Hydrolase</keyword>
<proteinExistence type="predicted"/>
<dbReference type="EMBL" id="GDJX01004921">
    <property type="protein sequence ID" value="JAT63015.1"/>
    <property type="molecule type" value="Transcribed_RNA"/>
</dbReference>
<evidence type="ECO:0000313" key="2">
    <source>
        <dbReference type="EMBL" id="JAT63015.1"/>
    </source>
</evidence>
<sequence>MALSRLLGFLFGWSPEPTSDLPVLYTWKIDRISSISKFGMSHCASRDFSAGGYTWKLILSCLGIETDNEKNYMSLNLFLVDACSLASDLDVKAVFELCIHNQVSGEHIREKAEYYFKANRDKWGPYNFSFEAVDTPSGFCINDSCIFSIEIINVVVRRQIVEHLSLQEEAQRYKYTYKINNLSKLEIQRCVSEHFVAGSHQWYLAFHPRRKWGNEWGNEYYVSLFLHMYCHKILPANVGVCVQVFFRMIDQINGNNHEIEGYCHFDVKNLGCGFATFLPLNDLYNPSKGFLLKDSCIIEAVLCDVGVAIVED</sequence>
<dbReference type="CDD" id="cd00121">
    <property type="entry name" value="MATH"/>
    <property type="match status" value="2"/>
</dbReference>
<dbReference type="InterPro" id="IPR008974">
    <property type="entry name" value="TRAF-like"/>
</dbReference>
<feature type="domain" description="MATH" evidence="1">
    <location>
        <begin position="22"/>
        <end position="151"/>
    </location>
</feature>
<feature type="domain" description="MATH" evidence="1">
    <location>
        <begin position="172"/>
        <end position="302"/>
    </location>
</feature>